<dbReference type="InterPro" id="IPR003654">
    <property type="entry name" value="OAR_dom"/>
</dbReference>
<keyword evidence="5 9" id="KW-0371">Homeobox</keyword>
<comment type="caution">
    <text evidence="14">The sequence shown here is derived from an EMBL/GenBank/DDBJ whole genome shotgun (WGS) entry which is preliminary data.</text>
</comment>
<dbReference type="PANTHER" id="PTHR46770:SF1">
    <property type="entry name" value="HOMEOBOX PROTEIN ORTHOPEDIA"/>
    <property type="match status" value="1"/>
</dbReference>
<feature type="region of interest" description="Disordered" evidence="11">
    <location>
        <begin position="1"/>
        <end position="85"/>
    </location>
</feature>
<evidence type="ECO:0000256" key="7">
    <source>
        <dbReference type="ARBA" id="ARBA00023242"/>
    </source>
</evidence>
<evidence type="ECO:0000313" key="15">
    <source>
        <dbReference type="Proteomes" id="UP001152320"/>
    </source>
</evidence>
<feature type="region of interest" description="Disordered" evidence="11">
    <location>
        <begin position="200"/>
        <end position="236"/>
    </location>
</feature>
<dbReference type="InterPro" id="IPR009057">
    <property type="entry name" value="Homeodomain-like_sf"/>
</dbReference>
<feature type="compositionally biased region" description="Polar residues" evidence="11">
    <location>
        <begin position="45"/>
        <end position="59"/>
    </location>
</feature>
<keyword evidence="4 9" id="KW-0238">DNA-binding</keyword>
<evidence type="ECO:0000256" key="6">
    <source>
        <dbReference type="ARBA" id="ARBA00023163"/>
    </source>
</evidence>
<keyword evidence="15" id="KW-1185">Reference proteome</keyword>
<evidence type="ECO:0000256" key="4">
    <source>
        <dbReference type="ARBA" id="ARBA00023125"/>
    </source>
</evidence>
<dbReference type="Pfam" id="PF00046">
    <property type="entry name" value="Homeodomain"/>
    <property type="match status" value="1"/>
</dbReference>
<evidence type="ECO:0000256" key="5">
    <source>
        <dbReference type="ARBA" id="ARBA00023155"/>
    </source>
</evidence>
<dbReference type="SUPFAM" id="SSF46689">
    <property type="entry name" value="Homeodomain-like"/>
    <property type="match status" value="1"/>
</dbReference>
<dbReference type="GO" id="GO:0000981">
    <property type="term" value="F:DNA-binding transcription factor activity, RNA polymerase II-specific"/>
    <property type="evidence" value="ECO:0007669"/>
    <property type="project" value="InterPro"/>
</dbReference>
<dbReference type="GO" id="GO:0003677">
    <property type="term" value="F:DNA binding"/>
    <property type="evidence" value="ECO:0007669"/>
    <property type="project" value="UniProtKB-UniRule"/>
</dbReference>
<dbReference type="AlphaFoldDB" id="A0A9Q1H2A0"/>
<dbReference type="Proteomes" id="UP001152320">
    <property type="component" value="Chromosome 14"/>
</dbReference>
<dbReference type="InterPro" id="IPR001356">
    <property type="entry name" value="HD"/>
</dbReference>
<dbReference type="PROSITE" id="PS50803">
    <property type="entry name" value="OAR"/>
    <property type="match status" value="1"/>
</dbReference>
<protein>
    <recommendedName>
        <fullName evidence="8">Homeobox protein orthopedia</fullName>
    </recommendedName>
</protein>
<comment type="subcellular location">
    <subcellularLocation>
        <location evidence="1 9 10">Nucleus</location>
    </subcellularLocation>
</comment>
<proteinExistence type="inferred from homology"/>
<keyword evidence="7 9" id="KW-0539">Nucleus</keyword>
<name>A0A9Q1H2A0_HOLLE</name>
<dbReference type="PANTHER" id="PTHR46770">
    <property type="entry name" value="HOMEOBOX PROTEIN ORTHOPEDIA"/>
    <property type="match status" value="1"/>
</dbReference>
<feature type="domain" description="Homeobox" evidence="12">
    <location>
        <begin position="79"/>
        <end position="139"/>
    </location>
</feature>
<evidence type="ECO:0000256" key="1">
    <source>
        <dbReference type="ARBA" id="ARBA00004123"/>
    </source>
</evidence>
<comment type="similarity">
    <text evidence="2">Belongs to the paired homeobox family. Bicoid subfamily.</text>
</comment>
<sequence>MNLTGEQLNMDGRGGLGFLRGEATRGDERVSSVTSDVNCVGKPFNLNNNEKQTDHSNTVKGAGSEPESKVEGQEQDKPAKQKRHRTRFTPAQLNELERNFAKTHYPDIFMREEIAMRVGLTESRVQVWFQNRRAKWKKRKKATNVFRTPGALLPPHGLPQFPSTMSDALCNFHPNDGRWPPSMASMTSPMAQHMPPPMNAGAAPPTFTLPPSLPRQGFGQSFHQDGGMPSVTSGSALGSQLSVSGNMPMQAMYQSTFGGVSTAGMSGISGASSPGLSAQDGVDIPCSGSGGVTSSVECQDMWRGTSIASLRRKALEHAATLNGIFR</sequence>
<dbReference type="SMART" id="SM00389">
    <property type="entry name" value="HOX"/>
    <property type="match status" value="1"/>
</dbReference>
<evidence type="ECO:0000256" key="11">
    <source>
        <dbReference type="SAM" id="MobiDB-lite"/>
    </source>
</evidence>
<dbReference type="PROSITE" id="PS50071">
    <property type="entry name" value="HOMEOBOX_2"/>
    <property type="match status" value="1"/>
</dbReference>
<dbReference type="PRINTS" id="PR00031">
    <property type="entry name" value="HTHREPRESSR"/>
</dbReference>
<dbReference type="GO" id="GO:0030182">
    <property type="term" value="P:neuron differentiation"/>
    <property type="evidence" value="ECO:0007669"/>
    <property type="project" value="TreeGrafter"/>
</dbReference>
<gene>
    <name evidence="14" type="ORF">HOLleu_28917</name>
</gene>
<dbReference type="InterPro" id="IPR000047">
    <property type="entry name" value="HTH_motif"/>
</dbReference>
<dbReference type="PROSITE" id="PS00027">
    <property type="entry name" value="HOMEOBOX_1"/>
    <property type="match status" value="1"/>
</dbReference>
<feature type="DNA-binding region" description="Homeobox" evidence="9">
    <location>
        <begin position="81"/>
        <end position="140"/>
    </location>
</feature>
<evidence type="ECO:0000256" key="2">
    <source>
        <dbReference type="ARBA" id="ARBA00006503"/>
    </source>
</evidence>
<evidence type="ECO:0000259" key="13">
    <source>
        <dbReference type="PROSITE" id="PS50803"/>
    </source>
</evidence>
<evidence type="ECO:0000256" key="3">
    <source>
        <dbReference type="ARBA" id="ARBA00023015"/>
    </source>
</evidence>
<dbReference type="EMBL" id="JAIZAY010000014">
    <property type="protein sequence ID" value="KAJ8029506.1"/>
    <property type="molecule type" value="Genomic_DNA"/>
</dbReference>
<dbReference type="Gene3D" id="1.10.10.60">
    <property type="entry name" value="Homeodomain-like"/>
    <property type="match status" value="1"/>
</dbReference>
<dbReference type="Pfam" id="PF03826">
    <property type="entry name" value="OAR"/>
    <property type="match status" value="1"/>
</dbReference>
<evidence type="ECO:0000313" key="14">
    <source>
        <dbReference type="EMBL" id="KAJ8029506.1"/>
    </source>
</evidence>
<accession>A0A9Q1H2A0</accession>
<feature type="domain" description="OAR" evidence="13">
    <location>
        <begin position="305"/>
        <end position="318"/>
    </location>
</feature>
<reference evidence="14" key="1">
    <citation type="submission" date="2021-10" db="EMBL/GenBank/DDBJ databases">
        <title>Tropical sea cucumber genome reveals ecological adaptation and Cuvierian tubules defense mechanism.</title>
        <authorList>
            <person name="Chen T."/>
        </authorList>
    </citation>
    <scope>NUCLEOTIDE SEQUENCE</scope>
    <source>
        <strain evidence="14">Nanhai2018</strain>
        <tissue evidence="14">Muscle</tissue>
    </source>
</reference>
<keyword evidence="3" id="KW-0805">Transcription regulation</keyword>
<evidence type="ECO:0000256" key="9">
    <source>
        <dbReference type="PROSITE-ProRule" id="PRU00108"/>
    </source>
</evidence>
<dbReference type="CDD" id="cd00086">
    <property type="entry name" value="homeodomain"/>
    <property type="match status" value="1"/>
</dbReference>
<evidence type="ECO:0000256" key="8">
    <source>
        <dbReference type="ARBA" id="ARBA00067166"/>
    </source>
</evidence>
<dbReference type="InterPro" id="IPR017970">
    <property type="entry name" value="Homeobox_CS"/>
</dbReference>
<organism evidence="14 15">
    <name type="scientific">Holothuria leucospilota</name>
    <name type="common">Black long sea cucumber</name>
    <name type="synonym">Mertensiothuria leucospilota</name>
    <dbReference type="NCBI Taxonomy" id="206669"/>
    <lineage>
        <taxon>Eukaryota</taxon>
        <taxon>Metazoa</taxon>
        <taxon>Echinodermata</taxon>
        <taxon>Eleutherozoa</taxon>
        <taxon>Echinozoa</taxon>
        <taxon>Holothuroidea</taxon>
        <taxon>Aspidochirotacea</taxon>
        <taxon>Aspidochirotida</taxon>
        <taxon>Holothuriidae</taxon>
        <taxon>Holothuria</taxon>
    </lineage>
</organism>
<evidence type="ECO:0000256" key="10">
    <source>
        <dbReference type="RuleBase" id="RU000682"/>
    </source>
</evidence>
<dbReference type="GO" id="GO:0005634">
    <property type="term" value="C:nucleus"/>
    <property type="evidence" value="ECO:0007669"/>
    <property type="project" value="UniProtKB-SubCell"/>
</dbReference>
<dbReference type="FunFam" id="1.10.10.60:FF:000719">
    <property type="entry name" value="Homeobox protein orthopedia-like Protein"/>
    <property type="match status" value="1"/>
</dbReference>
<dbReference type="OrthoDB" id="6159439at2759"/>
<evidence type="ECO:0000259" key="12">
    <source>
        <dbReference type="PROSITE" id="PS50071"/>
    </source>
</evidence>
<feature type="compositionally biased region" description="Basic and acidic residues" evidence="11">
    <location>
        <begin position="66"/>
        <end position="79"/>
    </location>
</feature>
<keyword evidence="6" id="KW-0804">Transcription</keyword>
<dbReference type="InterPro" id="IPR051895">
    <property type="entry name" value="OTP_Homeobox"/>
</dbReference>